<dbReference type="OrthoDB" id="5177591at2"/>
<proteinExistence type="predicted"/>
<dbReference type="Proteomes" id="UP000007947">
    <property type="component" value="Chromosome"/>
</dbReference>
<dbReference type="RefSeq" id="WP_013863175.1">
    <property type="nucleotide sequence ID" value="NC_015635.1"/>
</dbReference>
<accession>F5XET7</accession>
<organism evidence="1 2">
    <name type="scientific">Microlunatus phosphovorus (strain ATCC 700054 / DSM 10555 / JCM 9379 / NBRC 101784 / NCIMB 13414 / VKM Ac-1990 / NM-1)</name>
    <dbReference type="NCBI Taxonomy" id="1032480"/>
    <lineage>
        <taxon>Bacteria</taxon>
        <taxon>Bacillati</taxon>
        <taxon>Actinomycetota</taxon>
        <taxon>Actinomycetes</taxon>
        <taxon>Propionibacteriales</taxon>
        <taxon>Propionibacteriaceae</taxon>
        <taxon>Microlunatus</taxon>
    </lineage>
</organism>
<keyword evidence="2" id="KW-1185">Reference proteome</keyword>
<dbReference type="AlphaFoldDB" id="F5XET7"/>
<reference evidence="1 2" key="1">
    <citation type="submission" date="2011-05" db="EMBL/GenBank/DDBJ databases">
        <title>Whole genome sequence of Microlunatus phosphovorus NM-1.</title>
        <authorList>
            <person name="Hosoyama A."/>
            <person name="Sasaki K."/>
            <person name="Harada T."/>
            <person name="Igarashi R."/>
            <person name="Kawakoshi A."/>
            <person name="Sasagawa M."/>
            <person name="Fukada J."/>
            <person name="Nakamura S."/>
            <person name="Katano Y."/>
            <person name="Hanada S."/>
            <person name="Kamagata Y."/>
            <person name="Nakamura N."/>
            <person name="Yamazaki S."/>
            <person name="Fujita N."/>
        </authorList>
    </citation>
    <scope>NUCLEOTIDE SEQUENCE [LARGE SCALE GENOMIC DNA]</scope>
    <source>
        <strain evidence="2">ATCC 700054 / DSM 10555 / JCM 9379 / NBRC 101784 / NCIMB 13414 / VKM Ac-1990 / NM-1</strain>
    </source>
</reference>
<dbReference type="KEGG" id="mph:MLP_22890"/>
<protein>
    <submittedName>
        <fullName evidence="1">Uncharacterized protein</fullName>
    </submittedName>
</protein>
<dbReference type="HOGENOM" id="CLU_1011255_0_0_11"/>
<evidence type="ECO:0000313" key="2">
    <source>
        <dbReference type="Proteomes" id="UP000007947"/>
    </source>
</evidence>
<dbReference type="STRING" id="1032480.MLP_22890"/>
<name>F5XET7_MICPN</name>
<dbReference type="EMBL" id="AP012204">
    <property type="protein sequence ID" value="BAK35303.1"/>
    <property type="molecule type" value="Genomic_DNA"/>
</dbReference>
<sequence>MTVTHLERVGYRAVLSLDCRDAIRPTPAAPGGQVLGAAVNDLAAWAWPETEPGVRRPARRSVTSQLLGFGVLPDHPLEQYARAADTGPLVWRSSTTRNHRVLVVDPRRRYLPVLTTATLPLATPLVVELHTAPTHLPRGGWAVVRGQVLRTSTTDPLPWAVLTVTLAGTPYIARCDAAGVFLLNAPYPEALPPLFGSPPAGPGLGAMTWPVVIEVASAPATLSFPDPQHLDVPDLASVLAQPRAAIDTSGGPQSTTTATLTFGEALALSLSAEPT</sequence>
<evidence type="ECO:0000313" key="1">
    <source>
        <dbReference type="EMBL" id="BAK35303.1"/>
    </source>
</evidence>
<dbReference type="eggNOG" id="ENOG5033Q5E">
    <property type="taxonomic scope" value="Bacteria"/>
</dbReference>
<gene>
    <name evidence="1" type="ordered locus">MLP_22890</name>
</gene>